<keyword evidence="4" id="KW-0479">Metal-binding</keyword>
<reference evidence="6" key="2">
    <citation type="submission" date="2020-09" db="EMBL/GenBank/DDBJ databases">
        <authorList>
            <person name="Sun Q."/>
            <person name="Ohkuma M."/>
        </authorList>
    </citation>
    <scope>NUCLEOTIDE SEQUENCE</scope>
    <source>
        <strain evidence="6">JCM 4518</strain>
    </source>
</reference>
<feature type="domain" description="Deacetylase sirtuin-type" evidence="5">
    <location>
        <begin position="1"/>
        <end position="246"/>
    </location>
</feature>
<dbReference type="GO" id="GO:0046872">
    <property type="term" value="F:metal ion binding"/>
    <property type="evidence" value="ECO:0007669"/>
    <property type="project" value="UniProtKB-KW"/>
</dbReference>
<reference evidence="6" key="1">
    <citation type="journal article" date="2014" name="Int. J. Syst. Evol. Microbiol.">
        <title>Complete genome sequence of Corynebacterium casei LMG S-19264T (=DSM 44701T), isolated from a smear-ripened cheese.</title>
        <authorList>
            <consortium name="US DOE Joint Genome Institute (JGI-PGF)"/>
            <person name="Walter F."/>
            <person name="Albersmeier A."/>
            <person name="Kalinowski J."/>
            <person name="Ruckert C."/>
        </authorList>
    </citation>
    <scope>NUCLEOTIDE SEQUENCE</scope>
    <source>
        <strain evidence="6">JCM 4518</strain>
    </source>
</reference>
<feature type="binding site" evidence="4">
    <location>
        <position position="126"/>
    </location>
    <ligand>
        <name>Zn(2+)</name>
        <dbReference type="ChEBI" id="CHEBI:29105"/>
    </ligand>
</feature>
<feature type="active site" description="Proton acceptor" evidence="4">
    <location>
        <position position="115"/>
    </location>
</feature>
<evidence type="ECO:0000259" key="5">
    <source>
        <dbReference type="PROSITE" id="PS50305"/>
    </source>
</evidence>
<dbReference type="InterPro" id="IPR029035">
    <property type="entry name" value="DHS-like_NAD/FAD-binding_dom"/>
</dbReference>
<dbReference type="GO" id="GO:0017136">
    <property type="term" value="F:histone deacetylase activity, NAD-dependent"/>
    <property type="evidence" value="ECO:0007669"/>
    <property type="project" value="TreeGrafter"/>
</dbReference>
<dbReference type="GO" id="GO:0070403">
    <property type="term" value="F:NAD+ binding"/>
    <property type="evidence" value="ECO:0007669"/>
    <property type="project" value="InterPro"/>
</dbReference>
<protein>
    <recommendedName>
        <fullName evidence="1">protein acetyllysine N-acetyltransferase</fullName>
        <ecNumber evidence="1">2.3.1.286</ecNumber>
    </recommendedName>
</protein>
<keyword evidence="3" id="KW-0520">NAD</keyword>
<dbReference type="Gene3D" id="3.40.50.1220">
    <property type="entry name" value="TPP-binding domain"/>
    <property type="match status" value="1"/>
</dbReference>
<dbReference type="Pfam" id="PF02146">
    <property type="entry name" value="SIR2"/>
    <property type="match status" value="1"/>
</dbReference>
<keyword evidence="7" id="KW-1185">Reference proteome</keyword>
<dbReference type="EC" id="2.3.1.286" evidence="1"/>
<dbReference type="PANTHER" id="PTHR11085">
    <property type="entry name" value="NAD-DEPENDENT PROTEIN DEACYLASE SIRTUIN-5, MITOCHONDRIAL-RELATED"/>
    <property type="match status" value="1"/>
</dbReference>
<evidence type="ECO:0000256" key="2">
    <source>
        <dbReference type="ARBA" id="ARBA00022679"/>
    </source>
</evidence>
<comment type="caution">
    <text evidence="6">The sequence shown here is derived from an EMBL/GenBank/DDBJ whole genome shotgun (WGS) entry which is preliminary data.</text>
</comment>
<evidence type="ECO:0000256" key="1">
    <source>
        <dbReference type="ARBA" id="ARBA00012928"/>
    </source>
</evidence>
<dbReference type="AlphaFoldDB" id="A0A918W8H0"/>
<feature type="binding site" evidence="4">
    <location>
        <position position="148"/>
    </location>
    <ligand>
        <name>Zn(2+)</name>
        <dbReference type="ChEBI" id="CHEBI:29105"/>
    </ligand>
</feature>
<keyword evidence="2" id="KW-0808">Transferase</keyword>
<accession>A0A918W8H0</accession>
<name>A0A918W8H0_9ACTN</name>
<organism evidence="6 7">
    <name type="scientific">Streptomyces termitum</name>
    <dbReference type="NCBI Taxonomy" id="67368"/>
    <lineage>
        <taxon>Bacteria</taxon>
        <taxon>Bacillati</taxon>
        <taxon>Actinomycetota</taxon>
        <taxon>Actinomycetes</taxon>
        <taxon>Kitasatosporales</taxon>
        <taxon>Streptomycetaceae</taxon>
        <taxon>Streptomyces</taxon>
    </lineage>
</organism>
<dbReference type="Proteomes" id="UP000644020">
    <property type="component" value="Unassembled WGS sequence"/>
</dbReference>
<dbReference type="InterPro" id="IPR026591">
    <property type="entry name" value="Sirtuin_cat_small_dom_sf"/>
</dbReference>
<gene>
    <name evidence="6" type="primary">cobB2</name>
    <name evidence="6" type="ORF">GCM10010305_18770</name>
</gene>
<dbReference type="InterPro" id="IPR026590">
    <property type="entry name" value="Ssirtuin_cat_dom"/>
</dbReference>
<dbReference type="PANTHER" id="PTHR11085:SF4">
    <property type="entry name" value="NAD-DEPENDENT PROTEIN DEACYLASE"/>
    <property type="match status" value="1"/>
</dbReference>
<dbReference type="InterPro" id="IPR003000">
    <property type="entry name" value="Sirtuin"/>
</dbReference>
<evidence type="ECO:0000313" key="6">
    <source>
        <dbReference type="EMBL" id="GHA76250.1"/>
    </source>
</evidence>
<evidence type="ECO:0000256" key="3">
    <source>
        <dbReference type="ARBA" id="ARBA00023027"/>
    </source>
</evidence>
<dbReference type="SUPFAM" id="SSF52467">
    <property type="entry name" value="DHS-like NAD/FAD-binding domain"/>
    <property type="match status" value="1"/>
</dbReference>
<feature type="binding site" evidence="4">
    <location>
        <position position="151"/>
    </location>
    <ligand>
        <name>Zn(2+)</name>
        <dbReference type="ChEBI" id="CHEBI:29105"/>
    </ligand>
</feature>
<proteinExistence type="predicted"/>
<keyword evidence="4" id="KW-0862">Zinc</keyword>
<dbReference type="EMBL" id="BMUL01000004">
    <property type="protein sequence ID" value="GHA76250.1"/>
    <property type="molecule type" value="Genomic_DNA"/>
</dbReference>
<evidence type="ECO:0000313" key="7">
    <source>
        <dbReference type="Proteomes" id="UP000644020"/>
    </source>
</evidence>
<dbReference type="PROSITE" id="PS50305">
    <property type="entry name" value="SIRTUIN"/>
    <property type="match status" value="1"/>
</dbReference>
<sequence>MPTLPGMTMVAILTGAGISTDSGIPDYRGPNGLWRRDPEAERLVTYGPYMADPEVRRRSWLMRRDAPVLTAEPNAAHRAIAAYGRTGNALRVLTQNVDGLHQAAGTPDRKVLELHGTVRSVVCTACHARSPMAEALERLEAGDPDPACRACGGILKPATVMFGQNLDPVVLGNAMSIAKAAEVFVAVGTSLQVQPAASLAGMAAEHGARLIIVNAEPTPYDPLAHEVLREPIGTALPALLDRLGPLG</sequence>
<evidence type="ECO:0000256" key="4">
    <source>
        <dbReference type="PROSITE-ProRule" id="PRU00236"/>
    </source>
</evidence>
<feature type="binding site" evidence="4">
    <location>
        <position position="123"/>
    </location>
    <ligand>
        <name>Zn(2+)</name>
        <dbReference type="ChEBI" id="CHEBI:29105"/>
    </ligand>
</feature>
<dbReference type="Gene3D" id="3.30.1600.10">
    <property type="entry name" value="SIR2/SIRT2 'Small Domain"/>
    <property type="match status" value="1"/>
</dbReference>
<dbReference type="InterPro" id="IPR050134">
    <property type="entry name" value="NAD-dep_sirtuin_deacylases"/>
</dbReference>